<dbReference type="EMBL" id="CP082270">
    <property type="protein sequence ID" value="WDM61825.1"/>
    <property type="molecule type" value="Genomic_DNA"/>
</dbReference>
<dbReference type="PANTHER" id="PTHR43428">
    <property type="entry name" value="ARSENATE REDUCTASE"/>
    <property type="match status" value="1"/>
</dbReference>
<dbReference type="SUPFAM" id="SSF52788">
    <property type="entry name" value="Phosphotyrosine protein phosphatases I"/>
    <property type="match status" value="1"/>
</dbReference>
<keyword evidence="1" id="KW-0059">Arsenical resistance</keyword>
<evidence type="ECO:0000256" key="1">
    <source>
        <dbReference type="ARBA" id="ARBA00022849"/>
    </source>
</evidence>
<dbReference type="InterPro" id="IPR023485">
    <property type="entry name" value="Ptyr_pPase"/>
</dbReference>
<organism evidence="3 4">
    <name type="scientific">Stenotrophomonas forensis</name>
    <dbReference type="NCBI Taxonomy" id="2871169"/>
    <lineage>
        <taxon>Bacteria</taxon>
        <taxon>Pseudomonadati</taxon>
        <taxon>Pseudomonadota</taxon>
        <taxon>Gammaproteobacteria</taxon>
        <taxon>Lysobacterales</taxon>
        <taxon>Lysobacteraceae</taxon>
        <taxon>Stenotrophomonas</taxon>
        <taxon>Stenotrophomonas maltophilia group</taxon>
    </lineage>
</organism>
<name>A0ABY7XU85_9GAMM</name>
<dbReference type="PANTHER" id="PTHR43428:SF1">
    <property type="entry name" value="ARSENATE REDUCTASE"/>
    <property type="match status" value="1"/>
</dbReference>
<reference evidence="3 4" key="1">
    <citation type="submission" date="2021-08" db="EMBL/GenBank/DDBJ databases">
        <title>Stenotrophomonas forensis sp. nov., isolated from contaminated viral transport media.</title>
        <authorList>
            <person name="Nguyen S.V."/>
            <person name="Edwards D."/>
            <person name="Scott S."/>
            <person name="Doss J."/>
            <person name="Merid S."/>
            <person name="Zelaya E."/>
            <person name="Maza C."/>
            <person name="Mann M."/>
            <person name="Hamilton B."/>
            <person name="Blackwell R."/>
            <person name="Tran A."/>
            <person name="Hauser J."/>
        </authorList>
    </citation>
    <scope>NUCLEOTIDE SEQUENCE [LARGE SCALE GENOMIC DNA]</scope>
    <source>
        <strain evidence="3 4">DFS-20110405</strain>
    </source>
</reference>
<accession>A0ABY7XU85</accession>
<evidence type="ECO:0000259" key="2">
    <source>
        <dbReference type="SMART" id="SM00226"/>
    </source>
</evidence>
<dbReference type="Proteomes" id="UP001216828">
    <property type="component" value="Chromosome"/>
</dbReference>
<protein>
    <submittedName>
        <fullName evidence="3">Arsenate reductase ArsC</fullName>
    </submittedName>
</protein>
<proteinExistence type="predicted"/>
<sequence>MRKLNILFLCSGNSARSILAEVLANHLGRARLHAHSAGSHPKGQVHPMALQVLQEVGLETHGLSSKPWEVFAGTTAKHMDLIITVCDRAAGETCPVWPGQPITAHWGIPDPSAITGSDEQVHKAFLVALHQLQHRIALLLALKPEALDRMTLQSHVRDLGGAELVRQPAGRDGSSAT</sequence>
<gene>
    <name evidence="3" type="ORF">K5L94_11725</name>
</gene>
<evidence type="ECO:0000313" key="4">
    <source>
        <dbReference type="Proteomes" id="UP001216828"/>
    </source>
</evidence>
<feature type="domain" description="Phosphotyrosine protein phosphatase I" evidence="2">
    <location>
        <begin position="4"/>
        <end position="142"/>
    </location>
</feature>
<dbReference type="Pfam" id="PF01451">
    <property type="entry name" value="LMWPc"/>
    <property type="match status" value="1"/>
</dbReference>
<dbReference type="RefSeq" id="WP_274510474.1">
    <property type="nucleotide sequence ID" value="NZ_CP082270.1"/>
</dbReference>
<dbReference type="CDD" id="cd16345">
    <property type="entry name" value="LMWP_ArsC"/>
    <property type="match status" value="1"/>
</dbReference>
<keyword evidence="4" id="KW-1185">Reference proteome</keyword>
<dbReference type="InterPro" id="IPR036196">
    <property type="entry name" value="Ptyr_pPase_sf"/>
</dbReference>
<dbReference type="SMART" id="SM00226">
    <property type="entry name" value="LMWPc"/>
    <property type="match status" value="1"/>
</dbReference>
<evidence type="ECO:0000313" key="3">
    <source>
        <dbReference type="EMBL" id="WDM61825.1"/>
    </source>
</evidence>
<dbReference type="Gene3D" id="3.40.50.2300">
    <property type="match status" value="1"/>
</dbReference>